<evidence type="ECO:0000259" key="2">
    <source>
        <dbReference type="Pfam" id="PF25597"/>
    </source>
</evidence>
<evidence type="ECO:0000313" key="3">
    <source>
        <dbReference type="EMBL" id="KAH0770172.1"/>
    </source>
</evidence>
<reference evidence="3 4" key="1">
    <citation type="journal article" date="2021" name="bioRxiv">
        <title>Chromosome-scale and haplotype-resolved genome assembly of a tetraploid potato cultivar.</title>
        <authorList>
            <person name="Sun H."/>
            <person name="Jiao W.-B."/>
            <person name="Krause K."/>
            <person name="Campoy J.A."/>
            <person name="Goel M."/>
            <person name="Folz-Donahue K."/>
            <person name="Kukat C."/>
            <person name="Huettel B."/>
            <person name="Schneeberger K."/>
        </authorList>
    </citation>
    <scope>NUCLEOTIDE SEQUENCE [LARGE SCALE GENOMIC DNA]</scope>
    <source>
        <strain evidence="3">SolTubOtavaFocal</strain>
        <tissue evidence="3">Leaves</tissue>
    </source>
</reference>
<evidence type="ECO:0000256" key="1">
    <source>
        <dbReference type="SAM" id="MobiDB-lite"/>
    </source>
</evidence>
<dbReference type="Proteomes" id="UP000826656">
    <property type="component" value="Unassembled WGS sequence"/>
</dbReference>
<accession>A0ABQ7VNT3</accession>
<organism evidence="3 4">
    <name type="scientific">Solanum tuberosum</name>
    <name type="common">Potato</name>
    <dbReference type="NCBI Taxonomy" id="4113"/>
    <lineage>
        <taxon>Eukaryota</taxon>
        <taxon>Viridiplantae</taxon>
        <taxon>Streptophyta</taxon>
        <taxon>Embryophyta</taxon>
        <taxon>Tracheophyta</taxon>
        <taxon>Spermatophyta</taxon>
        <taxon>Magnoliopsida</taxon>
        <taxon>eudicotyledons</taxon>
        <taxon>Gunneridae</taxon>
        <taxon>Pentapetalae</taxon>
        <taxon>asterids</taxon>
        <taxon>lamiids</taxon>
        <taxon>Solanales</taxon>
        <taxon>Solanaceae</taxon>
        <taxon>Solanoideae</taxon>
        <taxon>Solaneae</taxon>
        <taxon>Solanum</taxon>
    </lineage>
</organism>
<comment type="caution">
    <text evidence="3">The sequence shown here is derived from an EMBL/GenBank/DDBJ whole genome shotgun (WGS) entry which is preliminary data.</text>
</comment>
<protein>
    <recommendedName>
        <fullName evidence="2">Retroviral polymerase SH3-like domain-containing protein</fullName>
    </recommendedName>
</protein>
<feature type="region of interest" description="Disordered" evidence="1">
    <location>
        <begin position="58"/>
        <end position="110"/>
    </location>
</feature>
<keyword evidence="4" id="KW-1185">Reference proteome</keyword>
<name>A0ABQ7VNT3_SOLTU</name>
<sequence>MPHYVTCQECPRKILGRNNKDCIICHQQTSSTKLCSKLDKKAVKCIFIGYDNQRKGCKCSDPTTGSKDADVEQGATRSFGQSIVHQPTCEGSETNEGEVPTVPQSETRRSEWVWRQNSKYANTTIIEDESGKEPESFEEAAQNLAWTRAIE</sequence>
<dbReference type="Pfam" id="PF25597">
    <property type="entry name" value="SH3_retrovirus"/>
    <property type="match status" value="1"/>
</dbReference>
<gene>
    <name evidence="3" type="ORF">KY290_014153</name>
</gene>
<feature type="domain" description="Retroviral polymerase SH3-like" evidence="2">
    <location>
        <begin position="34"/>
        <end position="65"/>
    </location>
</feature>
<feature type="compositionally biased region" description="Polar residues" evidence="1">
    <location>
        <begin position="75"/>
        <end position="94"/>
    </location>
</feature>
<dbReference type="InterPro" id="IPR057670">
    <property type="entry name" value="SH3_retrovirus"/>
</dbReference>
<evidence type="ECO:0000313" key="4">
    <source>
        <dbReference type="Proteomes" id="UP000826656"/>
    </source>
</evidence>
<dbReference type="EMBL" id="JAIVGD010000011">
    <property type="protein sequence ID" value="KAH0770172.1"/>
    <property type="molecule type" value="Genomic_DNA"/>
</dbReference>
<proteinExistence type="predicted"/>
<feature type="region of interest" description="Disordered" evidence="1">
    <location>
        <begin position="126"/>
        <end position="151"/>
    </location>
</feature>